<comment type="similarity">
    <text evidence="1">Belongs to the glycosyl hydrolase 39 family.</text>
</comment>
<dbReference type="RefSeq" id="WP_209455562.1">
    <property type="nucleotide sequence ID" value="NZ_BAAACS010000017.1"/>
</dbReference>
<proteinExistence type="inferred from homology"/>
<reference evidence="8 9" key="1">
    <citation type="submission" date="2021-03" db="EMBL/GenBank/DDBJ databases">
        <title>Genomic Encyclopedia of Type Strains, Phase IV (KMG-IV): sequencing the most valuable type-strain genomes for metagenomic binning, comparative biology and taxonomic classification.</title>
        <authorList>
            <person name="Goeker M."/>
        </authorList>
    </citation>
    <scope>NUCLEOTIDE SEQUENCE [LARGE SCALE GENOMIC DNA]</scope>
    <source>
        <strain evidence="8 9">DSM 1289</strain>
    </source>
</reference>
<evidence type="ECO:0000313" key="8">
    <source>
        <dbReference type="EMBL" id="MBP1853960.1"/>
    </source>
</evidence>
<dbReference type="InterPro" id="IPR011051">
    <property type="entry name" value="RmlC_Cupin_sf"/>
</dbReference>
<evidence type="ECO:0000256" key="1">
    <source>
        <dbReference type="ARBA" id="ARBA00008875"/>
    </source>
</evidence>
<dbReference type="InterPro" id="IPR014710">
    <property type="entry name" value="RmlC-like_jellyroll"/>
</dbReference>
<evidence type="ECO:0000256" key="6">
    <source>
        <dbReference type="ARBA" id="ARBA00023295"/>
    </source>
</evidence>
<evidence type="ECO:0000256" key="4">
    <source>
        <dbReference type="ARBA" id="ARBA00023125"/>
    </source>
</evidence>
<dbReference type="InterPro" id="IPR018060">
    <property type="entry name" value="HTH_AraC"/>
</dbReference>
<dbReference type="EMBL" id="JAGGJX010000001">
    <property type="protein sequence ID" value="MBP1853960.1"/>
    <property type="molecule type" value="Genomic_DNA"/>
</dbReference>
<dbReference type="Pfam" id="PF01229">
    <property type="entry name" value="Glyco_hydro_39"/>
    <property type="match status" value="1"/>
</dbReference>
<dbReference type="InterPro" id="IPR003313">
    <property type="entry name" value="AraC-bd"/>
</dbReference>
<evidence type="ECO:0000259" key="7">
    <source>
        <dbReference type="PROSITE" id="PS01124"/>
    </source>
</evidence>
<feature type="domain" description="HTH araC/xylS-type" evidence="7">
    <location>
        <begin position="176"/>
        <end position="274"/>
    </location>
</feature>
<accession>A0ABS4E7N7</accession>
<dbReference type="PANTHER" id="PTHR43280">
    <property type="entry name" value="ARAC-FAMILY TRANSCRIPTIONAL REGULATOR"/>
    <property type="match status" value="1"/>
</dbReference>
<gene>
    <name evidence="8" type="ORF">J2Z43_000350</name>
</gene>
<keyword evidence="6 8" id="KW-0326">Glycosidase</keyword>
<dbReference type="InterPro" id="IPR009057">
    <property type="entry name" value="Homeodomain-like_sf"/>
</dbReference>
<dbReference type="SUPFAM" id="SSF51182">
    <property type="entry name" value="RmlC-like cupins"/>
    <property type="match status" value="1"/>
</dbReference>
<dbReference type="SUPFAM" id="SSF51445">
    <property type="entry name" value="(Trans)glycosidases"/>
    <property type="match status" value="1"/>
</dbReference>
<dbReference type="SMART" id="SM00342">
    <property type="entry name" value="HTH_ARAC"/>
    <property type="match status" value="1"/>
</dbReference>
<keyword evidence="9" id="KW-1185">Reference proteome</keyword>
<dbReference type="PRINTS" id="PR00745">
    <property type="entry name" value="GLHYDRLASE39"/>
</dbReference>
<sequence length="846" mass="100375">MINKYDFIIMEGTLPIKAIILRIDEIDLHWHNEFEFIFVLEGSIDVYIENEVYSLKESDVILINAYEIHSIKQMEEKNMILVLKVDPDFYNDCFPRFKNLRFHCKSIPYDSFEIEKFEIIRNYISNIALNIIKKNKGYELMVGSYLYLLGDHLLNNFSHEVVDIKKHDNRDITRINNIINYINKNLSRNITLKEIAEKYHLNYHFLSHFIKDKIGMSFQEYLNKIRLDRAENMIVNSNSNISDIAISTGFSSTSYFNKLFKKKYKCSPSEYRELLNSDSKDFKSNKYNSKSRIYLEIEDDHAYEKLYPYLSISHNKKSSIDSCLTNKESVFVDLKYEGKKLIHYWKKLSTFGRASVGLKNDFQKQLREFQREIEFKFIRVSGLFMEDMMIYNLSGDGKLTYNWIEVDKMLDMFKEVNVKPFIEMDFIYESKNFNNACKDYWWKVNISPLINISLWPDIITEFMKHCINRYGLKEVETWYFEVWNYPDYNYFNSYGRSEEYLDYYKNTIKIIKSISKECKVGGPSINHGTMLENKWLHDSVDFCKRNNIYLDFLSVNIHTEYVELEELQDNILHNTNYKDKQKLVSQIKKIYYDKNCTMNTLQIVNRELKETLNNDFEIHVTEWNTSSQKGHLKHDTSYVATFIIKNYLHCVRTSKSIDNITFTELYEESNLKISSINGGFGLFNNHGFKKTCYYAYYLLAKLGDIVIDQNEDYIVTKRGESVQILAYNYAYHDDLFLQSDLLALNNNEKYSIYEEKSLSEIEFRIAGLYGKYKITTYKLNREHGSVFDKWLDLGSPENMTQEELKYLKGNAQPKIEIEESDLKGEYLKQMSIPVHGAELLIIDKIN</sequence>
<dbReference type="EC" id="3.2.1.37" evidence="8"/>
<dbReference type="PROSITE" id="PS00041">
    <property type="entry name" value="HTH_ARAC_FAMILY_1"/>
    <property type="match status" value="1"/>
</dbReference>
<keyword evidence="4" id="KW-0238">DNA-binding</keyword>
<comment type="caution">
    <text evidence="8">The sequence shown here is derived from an EMBL/GenBank/DDBJ whole genome shotgun (WGS) entry which is preliminary data.</text>
</comment>
<dbReference type="GO" id="GO:0009044">
    <property type="term" value="F:xylan 1,4-beta-xylosidase activity"/>
    <property type="evidence" value="ECO:0007669"/>
    <property type="project" value="UniProtKB-EC"/>
</dbReference>
<dbReference type="InterPro" id="IPR018062">
    <property type="entry name" value="HTH_AraC-typ_CS"/>
</dbReference>
<keyword evidence="5" id="KW-0804">Transcription</keyword>
<dbReference type="Gene3D" id="1.10.10.60">
    <property type="entry name" value="Homeodomain-like"/>
    <property type="match status" value="2"/>
</dbReference>
<evidence type="ECO:0000256" key="2">
    <source>
        <dbReference type="ARBA" id="ARBA00022801"/>
    </source>
</evidence>
<dbReference type="SUPFAM" id="SSF46689">
    <property type="entry name" value="Homeodomain-like"/>
    <property type="match status" value="2"/>
</dbReference>
<dbReference type="InterPro" id="IPR000514">
    <property type="entry name" value="Glyco_hydro_39"/>
</dbReference>
<dbReference type="Pfam" id="PF12833">
    <property type="entry name" value="HTH_18"/>
    <property type="match status" value="1"/>
</dbReference>
<dbReference type="InterPro" id="IPR017853">
    <property type="entry name" value="GH"/>
</dbReference>
<evidence type="ECO:0000256" key="5">
    <source>
        <dbReference type="ARBA" id="ARBA00023163"/>
    </source>
</evidence>
<dbReference type="SUPFAM" id="SSF51011">
    <property type="entry name" value="Glycosyl hydrolase domain"/>
    <property type="match status" value="1"/>
</dbReference>
<dbReference type="CDD" id="cd02208">
    <property type="entry name" value="cupin_RmlC-like"/>
    <property type="match status" value="1"/>
</dbReference>
<keyword evidence="3" id="KW-0805">Transcription regulation</keyword>
<dbReference type="PANTHER" id="PTHR43280:SF34">
    <property type="entry name" value="ARAC-FAMILY TRANSCRIPTIONAL REGULATOR"/>
    <property type="match status" value="1"/>
</dbReference>
<name>A0ABS4E7N7_9FIRM</name>
<evidence type="ECO:0000256" key="3">
    <source>
        <dbReference type="ARBA" id="ARBA00023015"/>
    </source>
</evidence>
<dbReference type="InterPro" id="IPR049166">
    <property type="entry name" value="GH39_cat"/>
</dbReference>
<evidence type="ECO:0000313" key="9">
    <source>
        <dbReference type="Proteomes" id="UP000767291"/>
    </source>
</evidence>
<dbReference type="Gene3D" id="2.60.40.1500">
    <property type="entry name" value="Glycosyl hydrolase domain, family 39"/>
    <property type="match status" value="1"/>
</dbReference>
<organism evidence="8 9">
    <name type="scientific">Metaclostridioides mangenotii</name>
    <dbReference type="NCBI Taxonomy" id="1540"/>
    <lineage>
        <taxon>Bacteria</taxon>
        <taxon>Bacillati</taxon>
        <taxon>Bacillota</taxon>
        <taxon>Clostridia</taxon>
        <taxon>Peptostreptococcales</taxon>
        <taxon>Peptostreptococcaceae</taxon>
        <taxon>Metaclostridioides</taxon>
    </lineage>
</organism>
<dbReference type="Gene3D" id="3.20.20.80">
    <property type="entry name" value="Glycosidases"/>
    <property type="match status" value="1"/>
</dbReference>
<dbReference type="Pfam" id="PF02311">
    <property type="entry name" value="AraC_binding"/>
    <property type="match status" value="1"/>
</dbReference>
<keyword evidence="2 8" id="KW-0378">Hydrolase</keyword>
<protein>
    <submittedName>
        <fullName evidence="8">Xylan 1,4-beta-xylosidase</fullName>
        <ecNumber evidence="8">3.2.1.37</ecNumber>
    </submittedName>
</protein>
<dbReference type="Proteomes" id="UP000767291">
    <property type="component" value="Unassembled WGS sequence"/>
</dbReference>
<dbReference type="Gene3D" id="2.60.120.10">
    <property type="entry name" value="Jelly Rolls"/>
    <property type="match status" value="1"/>
</dbReference>
<dbReference type="PROSITE" id="PS01124">
    <property type="entry name" value="HTH_ARAC_FAMILY_2"/>
    <property type="match status" value="1"/>
</dbReference>